<keyword evidence="7 10" id="KW-1133">Transmembrane helix</keyword>
<comment type="caution">
    <text evidence="11">The sequence shown here is derived from an EMBL/GenBank/DDBJ whole genome shotgun (WGS) entry which is preliminary data.</text>
</comment>
<comment type="subcellular location">
    <subcellularLocation>
        <location evidence="1">Membrane</location>
        <topology evidence="1">Multi-pass membrane protein</topology>
    </subcellularLocation>
</comment>
<dbReference type="NCBIfam" id="TIGR00728">
    <property type="entry name" value="OPT_sfam"/>
    <property type="match status" value="1"/>
</dbReference>
<comment type="similarity">
    <text evidence="2">Belongs to the oligopeptide OPT transporter family.</text>
</comment>
<evidence type="ECO:0000256" key="10">
    <source>
        <dbReference type="SAM" id="Phobius"/>
    </source>
</evidence>
<evidence type="ECO:0000256" key="1">
    <source>
        <dbReference type="ARBA" id="ARBA00004141"/>
    </source>
</evidence>
<dbReference type="NCBIfam" id="TIGR00727">
    <property type="entry name" value="ISP4_OPT"/>
    <property type="match status" value="1"/>
</dbReference>
<sequence length="878" mass="99375">MALATDDKPSPTEEKKGAFVSAAPAENHISELGEEGVVDHKKLDITEDDLIEARAYAETLSMDEVIQMMKEIVAVHRTDPNFPHDTLMKITDFLENEEIMANPEKHADLIWELKVEAALIHNNSPYAEVRAVVDNHDDPNQPAGTIRAWTLGILFSIGMSAINQLFDIRNPRISIEGNVAQLLAYPLGKAWEKSMPNTQIHIPFVGQLSLNPGPFNKKEHMLIAIMANTARSLPYTHYIVWTQVLPQFFNQPWARDFGYRILIALSTNFIGYGLAGLTRRFLVYPAYCVWPTSLVTIALNSALHHEENHSVPGPFKRLYKMSRFKFFMISFIAMFIYFWFPNYIFEVLTYFSWITWIAPNNVKLSLITGFRNGLGMFNPIPTFDWNVMLFDGLDPLMVPFFSTFNRTLGMFLMGFVIMGIYFTNTWNTAYLPINTNAVIDHFGNRYNVTRAINEKGMFDLEKYMDYSAPYMGAANIMVYGAFFAVYSASVTHVCLFHRYEISMGFKNLWRSISSTFRKKKSGDKSEENRSPNADYNDVHNRLMSAYPEVSEWWYLSVTIAAVACGFAGVTGWPTYTTAAVVPYGILLCLVFVIPLGIIYAITGIPVTLNVLAEFIGGMWVEGNALAMNFFKSFGYVTCAHALAFANDLKLAHYLHIPPKQTFWAQIVAATVSTFVASAVLAIQMDIEDVCTVNAPMRFTCPGPTTFFTAAVLWGTVGPIKVFGYHGQYGWLLMGFPLGIVTVLIFYFLTKKFPRSRVIRQLHPVAIWFGGLNWSPYSFSYAWPAVPIAWWSWLYIRPRYLAFWSKYNFVLSASFSAGVAIAGIVMLFSVQWAEVSLDWWGNTQPYVGCEGTACTLKTLDKAAGERFYPWWNPDKVPAP</sequence>
<feature type="transmembrane region" description="Helical" evidence="10">
    <location>
        <begin position="694"/>
        <end position="716"/>
    </location>
</feature>
<feature type="transmembrane region" description="Helical" evidence="10">
    <location>
        <begin position="552"/>
        <end position="572"/>
    </location>
</feature>
<dbReference type="GO" id="GO:0035673">
    <property type="term" value="F:oligopeptide transmembrane transporter activity"/>
    <property type="evidence" value="ECO:0007669"/>
    <property type="project" value="InterPro"/>
</dbReference>
<feature type="transmembrane region" description="Helical" evidence="10">
    <location>
        <begin position="662"/>
        <end position="682"/>
    </location>
</feature>
<keyword evidence="5" id="KW-0571">Peptide transport</keyword>
<evidence type="ECO:0000256" key="2">
    <source>
        <dbReference type="ARBA" id="ARBA00008807"/>
    </source>
</evidence>
<evidence type="ECO:0000256" key="7">
    <source>
        <dbReference type="ARBA" id="ARBA00022989"/>
    </source>
</evidence>
<gene>
    <name evidence="11" type="ORF">TD95_002231</name>
</gene>
<feature type="transmembrane region" description="Helical" evidence="10">
    <location>
        <begin position="403"/>
        <end position="422"/>
    </location>
</feature>
<dbReference type="Pfam" id="PF03169">
    <property type="entry name" value="OPT"/>
    <property type="match status" value="1"/>
</dbReference>
<evidence type="ECO:0000256" key="8">
    <source>
        <dbReference type="ARBA" id="ARBA00023136"/>
    </source>
</evidence>
<feature type="region of interest" description="Disordered" evidence="9">
    <location>
        <begin position="1"/>
        <end position="33"/>
    </location>
</feature>
<feature type="transmembrane region" description="Helical" evidence="10">
    <location>
        <begin position="476"/>
        <end position="496"/>
    </location>
</feature>
<feature type="transmembrane region" description="Helical" evidence="10">
    <location>
        <begin position="624"/>
        <end position="642"/>
    </location>
</feature>
<evidence type="ECO:0000313" key="12">
    <source>
        <dbReference type="Proteomes" id="UP000033483"/>
    </source>
</evidence>
<evidence type="ECO:0000256" key="5">
    <source>
        <dbReference type="ARBA" id="ARBA00022856"/>
    </source>
</evidence>
<dbReference type="GO" id="GO:0016020">
    <property type="term" value="C:membrane"/>
    <property type="evidence" value="ECO:0007669"/>
    <property type="project" value="UniProtKB-SubCell"/>
</dbReference>
<dbReference type="InterPro" id="IPR004813">
    <property type="entry name" value="OPT"/>
</dbReference>
<evidence type="ECO:0000256" key="9">
    <source>
        <dbReference type="SAM" id="MobiDB-lite"/>
    </source>
</evidence>
<evidence type="ECO:0008006" key="13">
    <source>
        <dbReference type="Google" id="ProtNLM"/>
    </source>
</evidence>
<dbReference type="GO" id="GO:0015031">
    <property type="term" value="P:protein transport"/>
    <property type="evidence" value="ECO:0007669"/>
    <property type="project" value="UniProtKB-KW"/>
</dbReference>
<organism evidence="11 12">
    <name type="scientific">Thielaviopsis punctulata</name>
    <dbReference type="NCBI Taxonomy" id="72032"/>
    <lineage>
        <taxon>Eukaryota</taxon>
        <taxon>Fungi</taxon>
        <taxon>Dikarya</taxon>
        <taxon>Ascomycota</taxon>
        <taxon>Pezizomycotina</taxon>
        <taxon>Sordariomycetes</taxon>
        <taxon>Hypocreomycetidae</taxon>
        <taxon>Microascales</taxon>
        <taxon>Ceratocystidaceae</taxon>
        <taxon>Thielaviopsis</taxon>
    </lineage>
</organism>
<accession>A0A0F4ZF58</accession>
<dbReference type="AlphaFoldDB" id="A0A0F4ZF58"/>
<evidence type="ECO:0000256" key="6">
    <source>
        <dbReference type="ARBA" id="ARBA00022927"/>
    </source>
</evidence>
<dbReference type="EMBL" id="LAEV01001276">
    <property type="protein sequence ID" value="KKA28553.1"/>
    <property type="molecule type" value="Genomic_DNA"/>
</dbReference>
<feature type="transmembrane region" description="Helical" evidence="10">
    <location>
        <begin position="324"/>
        <end position="344"/>
    </location>
</feature>
<feature type="compositionally biased region" description="Basic and acidic residues" evidence="9">
    <location>
        <begin position="1"/>
        <end position="17"/>
    </location>
</feature>
<keyword evidence="8 10" id="KW-0472">Membrane</keyword>
<feature type="transmembrane region" description="Helical" evidence="10">
    <location>
        <begin position="257"/>
        <end position="275"/>
    </location>
</feature>
<keyword evidence="6" id="KW-0653">Protein transport</keyword>
<reference evidence="11 12" key="1">
    <citation type="submission" date="2015-03" db="EMBL/GenBank/DDBJ databases">
        <authorList>
            <person name="Radwan O."/>
            <person name="Al-Naeli F.A."/>
            <person name="Rendon G.A."/>
            <person name="Fields C."/>
        </authorList>
    </citation>
    <scope>NUCLEOTIDE SEQUENCE [LARGE SCALE GENOMIC DNA]</scope>
    <source>
        <strain evidence="11">CR-DP1</strain>
    </source>
</reference>
<evidence type="ECO:0000256" key="3">
    <source>
        <dbReference type="ARBA" id="ARBA00022448"/>
    </source>
</evidence>
<feature type="transmembrane region" description="Helical" evidence="10">
    <location>
        <begin position="780"/>
        <end position="796"/>
    </location>
</feature>
<dbReference type="PANTHER" id="PTHR22601">
    <property type="entry name" value="ISP4 LIKE PROTEIN"/>
    <property type="match status" value="1"/>
</dbReference>
<feature type="transmembrane region" description="Helical" evidence="10">
    <location>
        <begin position="584"/>
        <end position="612"/>
    </location>
</feature>
<evidence type="ECO:0000256" key="4">
    <source>
        <dbReference type="ARBA" id="ARBA00022692"/>
    </source>
</evidence>
<evidence type="ECO:0000313" key="11">
    <source>
        <dbReference type="EMBL" id="KKA28553.1"/>
    </source>
</evidence>
<keyword evidence="4 10" id="KW-0812">Transmembrane</keyword>
<feature type="transmembrane region" description="Helical" evidence="10">
    <location>
        <begin position="808"/>
        <end position="829"/>
    </location>
</feature>
<dbReference type="InterPro" id="IPR004648">
    <property type="entry name" value="Oligpept_transpt"/>
</dbReference>
<dbReference type="Proteomes" id="UP000033483">
    <property type="component" value="Unassembled WGS sequence"/>
</dbReference>
<feature type="transmembrane region" description="Helical" evidence="10">
    <location>
        <begin position="728"/>
        <end position="748"/>
    </location>
</feature>
<feature type="transmembrane region" description="Helical" evidence="10">
    <location>
        <begin position="281"/>
        <end position="303"/>
    </location>
</feature>
<keyword evidence="3" id="KW-0813">Transport</keyword>
<name>A0A0F4ZF58_9PEZI</name>
<keyword evidence="12" id="KW-1185">Reference proteome</keyword>
<protein>
    <recommendedName>
        <fullName evidence="13">OPT family small oligopeptide transporter</fullName>
    </recommendedName>
</protein>
<dbReference type="OrthoDB" id="9986677at2759"/>
<proteinExistence type="inferred from homology"/>